<reference evidence="7" key="1">
    <citation type="journal article" date="2020" name="bioRxiv">
        <title>A rank-normalized archaeal taxonomy based on genome phylogeny resolves widespread incomplete and uneven classifications.</title>
        <authorList>
            <person name="Rinke C."/>
            <person name="Chuvochina M."/>
            <person name="Mussig A.J."/>
            <person name="Chaumeil P.-A."/>
            <person name="Waite D.W."/>
            <person name="Whitman W.B."/>
            <person name="Parks D.H."/>
            <person name="Hugenholtz P."/>
        </authorList>
    </citation>
    <scope>NUCLEOTIDE SEQUENCE [LARGE SCALE GENOMIC DNA]</scope>
</reference>
<evidence type="ECO:0000256" key="5">
    <source>
        <dbReference type="SAM" id="Phobius"/>
    </source>
</evidence>
<dbReference type="EMBL" id="DUFW01000019">
    <property type="protein sequence ID" value="HIH21262.1"/>
    <property type="molecule type" value="Genomic_DNA"/>
</dbReference>
<feature type="transmembrane region" description="Helical" evidence="5">
    <location>
        <begin position="87"/>
        <end position="116"/>
    </location>
</feature>
<dbReference type="SMART" id="SM01415">
    <property type="entry name" value="DUF106"/>
    <property type="match status" value="1"/>
</dbReference>
<keyword evidence="3 5" id="KW-1133">Transmembrane helix</keyword>
<dbReference type="Proteomes" id="UP000590964">
    <property type="component" value="Unassembled WGS sequence"/>
</dbReference>
<dbReference type="PANTHER" id="PTHR42198:SF1">
    <property type="entry name" value="INTEGRAL MEMBRANE PROTEIN"/>
    <property type="match status" value="1"/>
</dbReference>
<comment type="caution">
    <text evidence="6">The sequence shown here is derived from an EMBL/GenBank/DDBJ whole genome shotgun (WGS) entry which is preliminary data.</text>
</comment>
<evidence type="ECO:0000256" key="2">
    <source>
        <dbReference type="ARBA" id="ARBA00022692"/>
    </source>
</evidence>
<keyword evidence="4 5" id="KW-0472">Membrane</keyword>
<gene>
    <name evidence="6" type="ORF">HA222_01185</name>
</gene>
<feature type="transmembrane region" description="Helical" evidence="5">
    <location>
        <begin position="12"/>
        <end position="31"/>
    </location>
</feature>
<comment type="subcellular location">
    <subcellularLocation>
        <location evidence="1">Membrane</location>
        <topology evidence="1">Multi-pass membrane protein</topology>
    </subcellularLocation>
</comment>
<dbReference type="Pfam" id="PF01956">
    <property type="entry name" value="EMC3_TMCO1"/>
    <property type="match status" value="1"/>
</dbReference>
<dbReference type="PANTHER" id="PTHR42198">
    <property type="entry name" value="INTEGRAL MEMBRANE PROTEIN"/>
    <property type="match status" value="1"/>
</dbReference>
<evidence type="ECO:0000256" key="3">
    <source>
        <dbReference type="ARBA" id="ARBA00022989"/>
    </source>
</evidence>
<dbReference type="AlphaFoldDB" id="A0A7J4JTY7"/>
<sequence length="155" mass="17646">MSFQIISPAIDIAVIAIALAIISMMVQIKFLNWKKTRQLQSSIKEKNKKAMELMKKGDESSKREAEELQKQVMQEMQAQFQNMPKQLIVSMIIFLPPFLLIQNLYSSAGFIITLGFEVPLLGAKWGWLKWYFVCAFISGIVINAIVSKLEKKGAF</sequence>
<evidence type="ECO:0000313" key="7">
    <source>
        <dbReference type="Proteomes" id="UP000590964"/>
    </source>
</evidence>
<accession>A0A7J4JTY7</accession>
<evidence type="ECO:0000256" key="4">
    <source>
        <dbReference type="ARBA" id="ARBA00023136"/>
    </source>
</evidence>
<feature type="transmembrane region" description="Helical" evidence="5">
    <location>
        <begin position="128"/>
        <end position="146"/>
    </location>
</feature>
<evidence type="ECO:0000313" key="6">
    <source>
        <dbReference type="EMBL" id="HIH21262.1"/>
    </source>
</evidence>
<dbReference type="GO" id="GO:0016020">
    <property type="term" value="C:membrane"/>
    <property type="evidence" value="ECO:0007669"/>
    <property type="project" value="UniProtKB-SubCell"/>
</dbReference>
<keyword evidence="2 5" id="KW-0812">Transmembrane</keyword>
<protein>
    <submittedName>
        <fullName evidence="6">DUF106 domain-containing protein</fullName>
    </submittedName>
</protein>
<dbReference type="InterPro" id="IPR002809">
    <property type="entry name" value="EMC3/TMCO1"/>
</dbReference>
<name>A0A7J4JTY7_9ARCH</name>
<proteinExistence type="predicted"/>
<dbReference type="InterPro" id="IPR038978">
    <property type="entry name" value="MJ0935"/>
</dbReference>
<evidence type="ECO:0000256" key="1">
    <source>
        <dbReference type="ARBA" id="ARBA00004141"/>
    </source>
</evidence>
<organism evidence="6 7">
    <name type="scientific">Candidatus Iainarchaeum sp</name>
    <dbReference type="NCBI Taxonomy" id="3101447"/>
    <lineage>
        <taxon>Archaea</taxon>
        <taxon>Candidatus Iainarchaeota</taxon>
        <taxon>Candidatus Iainarchaeia</taxon>
        <taxon>Candidatus Iainarchaeales</taxon>
        <taxon>Candidatus Iainarchaeaceae</taxon>
        <taxon>Candidatus Iainarchaeum</taxon>
    </lineage>
</organism>